<protein>
    <recommendedName>
        <fullName evidence="3">DUF4242 domain-containing protein</fullName>
    </recommendedName>
</protein>
<evidence type="ECO:0008006" key="3">
    <source>
        <dbReference type="Google" id="ProtNLM"/>
    </source>
</evidence>
<sequence>MTCFLVEIPLSGRDGVDRAIRTLRTAQVRLSASERATRLLIAERITGDDRLVCVIEAPTADDVRDLVALAFLPAERVREVSAVDLSARQDPVGDLGSGIEP</sequence>
<reference evidence="2" key="1">
    <citation type="journal article" date="2019" name="Int. J. Syst. Evol. Microbiol.">
        <title>The Global Catalogue of Microorganisms (GCM) 10K type strain sequencing project: providing services to taxonomists for standard genome sequencing and annotation.</title>
        <authorList>
            <consortium name="The Broad Institute Genomics Platform"/>
            <consortium name="The Broad Institute Genome Sequencing Center for Infectious Disease"/>
            <person name="Wu L."/>
            <person name="Ma J."/>
        </authorList>
    </citation>
    <scope>NUCLEOTIDE SEQUENCE [LARGE SCALE GENOMIC DNA]</scope>
    <source>
        <strain evidence="2">JCM 14901</strain>
    </source>
</reference>
<comment type="caution">
    <text evidence="1">The sequence shown here is derived from an EMBL/GenBank/DDBJ whole genome shotgun (WGS) entry which is preliminary data.</text>
</comment>
<proteinExistence type="predicted"/>
<evidence type="ECO:0000313" key="2">
    <source>
        <dbReference type="Proteomes" id="UP001499933"/>
    </source>
</evidence>
<gene>
    <name evidence="1" type="ORF">GCM10009776_14080</name>
</gene>
<keyword evidence="2" id="KW-1185">Reference proteome</keyword>
<dbReference type="Proteomes" id="UP001499933">
    <property type="component" value="Unassembled WGS sequence"/>
</dbReference>
<organism evidence="1 2">
    <name type="scientific">Microbacterium deminutum</name>
    <dbReference type="NCBI Taxonomy" id="344164"/>
    <lineage>
        <taxon>Bacteria</taxon>
        <taxon>Bacillati</taxon>
        <taxon>Actinomycetota</taxon>
        <taxon>Actinomycetes</taxon>
        <taxon>Micrococcales</taxon>
        <taxon>Microbacteriaceae</taxon>
        <taxon>Microbacterium</taxon>
    </lineage>
</organism>
<accession>A0ABP5BVN9</accession>
<dbReference type="EMBL" id="BAAAOG010000002">
    <property type="protein sequence ID" value="GAA1953422.1"/>
    <property type="molecule type" value="Genomic_DNA"/>
</dbReference>
<name>A0ABP5BVN9_9MICO</name>
<evidence type="ECO:0000313" key="1">
    <source>
        <dbReference type="EMBL" id="GAA1953422.1"/>
    </source>
</evidence>